<dbReference type="PANTHER" id="PTHR33231:SF1">
    <property type="entry name" value="30S RIBOSOMAL PROTEIN"/>
    <property type="match status" value="1"/>
</dbReference>
<keyword evidence="9" id="KW-1185">Reference proteome</keyword>
<comment type="subunit">
    <text evidence="4">Interacts with 100S ribosomes.</text>
</comment>
<feature type="compositionally biased region" description="Acidic residues" evidence="6">
    <location>
        <begin position="127"/>
        <end position="141"/>
    </location>
</feature>
<proteinExistence type="inferred from homology"/>
<evidence type="ECO:0000313" key="9">
    <source>
        <dbReference type="Proteomes" id="UP001349262"/>
    </source>
</evidence>
<evidence type="ECO:0000256" key="3">
    <source>
        <dbReference type="ARBA" id="ARBA00041148"/>
    </source>
</evidence>
<evidence type="ECO:0000259" key="7">
    <source>
        <dbReference type="Pfam" id="PF16321"/>
    </source>
</evidence>
<feature type="coiled-coil region" evidence="5">
    <location>
        <begin position="78"/>
        <end position="105"/>
    </location>
</feature>
<comment type="similarity">
    <text evidence="4">Belongs to the HPF/YfiA ribosome-associated protein family. Long HPF subfamily.</text>
</comment>
<comment type="subunit">
    <text evidence="2">Associates exclusively with 100S ribosomes, which are dimers of 70S ribosomes.</text>
</comment>
<dbReference type="Pfam" id="PF02482">
    <property type="entry name" value="Ribosomal_S30AE"/>
    <property type="match status" value="1"/>
</dbReference>
<evidence type="ECO:0000256" key="5">
    <source>
        <dbReference type="SAM" id="Coils"/>
    </source>
</evidence>
<dbReference type="EMBL" id="MLBY01000005">
    <property type="protein sequence ID" value="MEE7458543.1"/>
    <property type="molecule type" value="Genomic_DNA"/>
</dbReference>
<evidence type="ECO:0000256" key="1">
    <source>
        <dbReference type="ARBA" id="ARBA00022845"/>
    </source>
</evidence>
<dbReference type="InterPro" id="IPR003489">
    <property type="entry name" value="RHF/RaiA"/>
</dbReference>
<dbReference type="InterPro" id="IPR036567">
    <property type="entry name" value="RHF-like"/>
</dbReference>
<dbReference type="InterPro" id="IPR032528">
    <property type="entry name" value="Ribosom_S30AE_C"/>
</dbReference>
<evidence type="ECO:0000256" key="6">
    <source>
        <dbReference type="SAM" id="MobiDB-lite"/>
    </source>
</evidence>
<keyword evidence="4" id="KW-0963">Cytoplasm</keyword>
<evidence type="ECO:0000313" key="8">
    <source>
        <dbReference type="EMBL" id="MEE7458543.1"/>
    </source>
</evidence>
<dbReference type="PANTHER" id="PTHR33231">
    <property type="entry name" value="30S RIBOSOMAL PROTEIN"/>
    <property type="match status" value="1"/>
</dbReference>
<organism evidence="8 9">
    <name type="scientific">Methylobacterium radiotolerans</name>
    <dbReference type="NCBI Taxonomy" id="31998"/>
    <lineage>
        <taxon>Bacteria</taxon>
        <taxon>Pseudomonadati</taxon>
        <taxon>Pseudomonadota</taxon>
        <taxon>Alphaproteobacteria</taxon>
        <taxon>Hyphomicrobiales</taxon>
        <taxon>Methylobacteriaceae</taxon>
        <taxon>Methylobacterium</taxon>
    </lineage>
</organism>
<sequence length="205" mass="21903">MAGLRVTGHGLDLGTALRGRVEDRMAATLSKYLDPHMSETCTGHVTLRRDGTAYRTDCVLHLVTGLTLEASGAAHDAHASFEQTADRLEKRLRRYKHKLKDHAASSHNGAGVEAAYAVFAAPAEEAGEDLEDDGVEAEEEGDHPPVVAESTRTLKRQSVSEAVTALDLTGAPVIVFVHAGTGRINVVYRRSDGAIGWVDPPGDRG</sequence>
<evidence type="ECO:0000256" key="2">
    <source>
        <dbReference type="ARBA" id="ARBA00038695"/>
    </source>
</evidence>
<dbReference type="Proteomes" id="UP001349262">
    <property type="component" value="Unassembled WGS sequence"/>
</dbReference>
<dbReference type="HAMAP" id="MF_00839">
    <property type="entry name" value="HPF"/>
    <property type="match status" value="1"/>
</dbReference>
<evidence type="ECO:0000256" key="4">
    <source>
        <dbReference type="HAMAP-Rule" id="MF_00839"/>
    </source>
</evidence>
<protein>
    <recommendedName>
        <fullName evidence="3 4">Ribosome hibernation promoting factor</fullName>
        <shortName evidence="4">HPF</shortName>
    </recommendedName>
</protein>
<dbReference type="InterPro" id="IPR038416">
    <property type="entry name" value="Ribosom_S30AE_C_sf"/>
</dbReference>
<comment type="function">
    <text evidence="4">Required for dimerization of active 70S ribosomes into 100S ribosomes in stationary phase; 100S ribosomes are translationally inactive and sometimes present during exponential growth.</text>
</comment>
<dbReference type="InterPro" id="IPR034694">
    <property type="entry name" value="HPF_long/plastid"/>
</dbReference>
<name>A0ABU7TDU3_9HYPH</name>
<feature type="domain" description="Sigma 54 modulation/S30EA ribosomal protein C-terminal" evidence="7">
    <location>
        <begin position="143"/>
        <end position="196"/>
    </location>
</feature>
<dbReference type="InterPro" id="IPR050574">
    <property type="entry name" value="HPF/YfiA_ribosome-assoc"/>
</dbReference>
<comment type="caution">
    <text evidence="8">The sequence shown here is derived from an EMBL/GenBank/DDBJ whole genome shotgun (WGS) entry which is preliminary data.</text>
</comment>
<keyword evidence="5" id="KW-0175">Coiled coil</keyword>
<comment type="subcellular location">
    <subcellularLocation>
        <location evidence="4">Cytoplasm</location>
    </subcellularLocation>
</comment>
<dbReference type="Pfam" id="PF16321">
    <property type="entry name" value="Ribosom_S30AE_C"/>
    <property type="match status" value="1"/>
</dbReference>
<dbReference type="Gene3D" id="3.30.505.50">
    <property type="entry name" value="Sigma 54 modulation/S30EA ribosomal protein, C-terminal domain"/>
    <property type="match status" value="1"/>
</dbReference>
<reference evidence="8 9" key="1">
    <citation type="journal article" date="2012" name="Genet. Mol. Biol.">
        <title>Analysis of 16S rRNA and mxaF genes revealing insights into Methylobacterium niche-specific plant association.</title>
        <authorList>
            <person name="Dourado M.N."/>
            <person name="Andreote F.D."/>
            <person name="Dini-Andreote F."/>
            <person name="Conti R."/>
            <person name="Araujo J.M."/>
            <person name="Araujo W.L."/>
        </authorList>
    </citation>
    <scope>NUCLEOTIDE SEQUENCE [LARGE SCALE GENOMIC DNA]</scope>
    <source>
        <strain evidence="8 9">SR1.6/4</strain>
    </source>
</reference>
<dbReference type="NCBIfam" id="TIGR00741">
    <property type="entry name" value="yfiA"/>
    <property type="match status" value="1"/>
</dbReference>
<keyword evidence="1 4" id="KW-0810">Translation regulation</keyword>
<dbReference type="SUPFAM" id="SSF69754">
    <property type="entry name" value="Ribosome binding protein Y (YfiA homologue)"/>
    <property type="match status" value="1"/>
</dbReference>
<accession>A0ABU7TDU3</accession>
<gene>
    <name evidence="8" type="primary">raiA</name>
    <name evidence="4" type="synonym">hpf</name>
    <name evidence="8" type="ORF">MRSR164_17725</name>
</gene>
<dbReference type="Gene3D" id="3.30.160.100">
    <property type="entry name" value="Ribosome hibernation promotion factor-like"/>
    <property type="match status" value="1"/>
</dbReference>
<feature type="region of interest" description="Disordered" evidence="6">
    <location>
        <begin position="127"/>
        <end position="153"/>
    </location>
</feature>